<sequence length="77" mass="9173">MIFFTFHLPALAKCALWLLLYGGVSAMWLAIVFKMQRLMVALMMSKSAYKYRYFKTRLLLLLLVRPPWSLHFRGCIW</sequence>
<proteinExistence type="predicted"/>
<organism evidence="2 3">
    <name type="scientific">Aspergillus tubingensis (strain CBS 134.48)</name>
    <dbReference type="NCBI Taxonomy" id="767770"/>
    <lineage>
        <taxon>Eukaryota</taxon>
        <taxon>Fungi</taxon>
        <taxon>Dikarya</taxon>
        <taxon>Ascomycota</taxon>
        <taxon>Pezizomycotina</taxon>
        <taxon>Eurotiomycetes</taxon>
        <taxon>Eurotiomycetidae</taxon>
        <taxon>Eurotiales</taxon>
        <taxon>Aspergillaceae</taxon>
        <taxon>Aspergillus</taxon>
        <taxon>Aspergillus subgen. Circumdati</taxon>
    </lineage>
</organism>
<keyword evidence="1" id="KW-1133">Transmembrane helix</keyword>
<gene>
    <name evidence="2" type="ORF">ASPTUDRAFT_706755</name>
</gene>
<reference evidence="3" key="1">
    <citation type="journal article" date="2017" name="Genome Biol.">
        <title>Comparative genomics reveals high biological diversity and specific adaptations in the industrially and medically important fungal genus Aspergillus.</title>
        <authorList>
            <person name="de Vries R.P."/>
            <person name="Riley R."/>
            <person name="Wiebenga A."/>
            <person name="Aguilar-Osorio G."/>
            <person name="Amillis S."/>
            <person name="Uchima C.A."/>
            <person name="Anderluh G."/>
            <person name="Asadollahi M."/>
            <person name="Askin M."/>
            <person name="Barry K."/>
            <person name="Battaglia E."/>
            <person name="Bayram O."/>
            <person name="Benocci T."/>
            <person name="Braus-Stromeyer S.A."/>
            <person name="Caldana C."/>
            <person name="Canovas D."/>
            <person name="Cerqueira G.C."/>
            <person name="Chen F."/>
            <person name="Chen W."/>
            <person name="Choi C."/>
            <person name="Clum A."/>
            <person name="Dos Santos R.A."/>
            <person name="Damasio A.R."/>
            <person name="Diallinas G."/>
            <person name="Emri T."/>
            <person name="Fekete E."/>
            <person name="Flipphi M."/>
            <person name="Freyberg S."/>
            <person name="Gallo A."/>
            <person name="Gournas C."/>
            <person name="Habgood R."/>
            <person name="Hainaut M."/>
            <person name="Harispe M.L."/>
            <person name="Henrissat B."/>
            <person name="Hilden K.S."/>
            <person name="Hope R."/>
            <person name="Hossain A."/>
            <person name="Karabika E."/>
            <person name="Karaffa L."/>
            <person name="Karanyi Z."/>
            <person name="Krasevec N."/>
            <person name="Kuo A."/>
            <person name="Kusch H."/>
            <person name="LaButti K."/>
            <person name="Lagendijk E.L."/>
            <person name="Lapidus A."/>
            <person name="Levasseur A."/>
            <person name="Lindquist E."/>
            <person name="Lipzen A."/>
            <person name="Logrieco A.F."/>
            <person name="MacCabe A."/>
            <person name="Maekelae M.R."/>
            <person name="Malavazi I."/>
            <person name="Melin P."/>
            <person name="Meyer V."/>
            <person name="Mielnichuk N."/>
            <person name="Miskei M."/>
            <person name="Molnar A.P."/>
            <person name="Mule G."/>
            <person name="Ngan C.Y."/>
            <person name="Orejas M."/>
            <person name="Orosz E."/>
            <person name="Ouedraogo J.P."/>
            <person name="Overkamp K.M."/>
            <person name="Park H.-S."/>
            <person name="Perrone G."/>
            <person name="Piumi F."/>
            <person name="Punt P.J."/>
            <person name="Ram A.F."/>
            <person name="Ramon A."/>
            <person name="Rauscher S."/>
            <person name="Record E."/>
            <person name="Riano-Pachon D.M."/>
            <person name="Robert V."/>
            <person name="Roehrig J."/>
            <person name="Ruller R."/>
            <person name="Salamov A."/>
            <person name="Salih N.S."/>
            <person name="Samson R.A."/>
            <person name="Sandor E."/>
            <person name="Sanguinetti M."/>
            <person name="Schuetze T."/>
            <person name="Sepcic K."/>
            <person name="Shelest E."/>
            <person name="Sherlock G."/>
            <person name="Sophianopoulou V."/>
            <person name="Squina F.M."/>
            <person name="Sun H."/>
            <person name="Susca A."/>
            <person name="Todd R.B."/>
            <person name="Tsang A."/>
            <person name="Unkles S.E."/>
            <person name="van de Wiele N."/>
            <person name="van Rossen-Uffink D."/>
            <person name="Oliveira J.V."/>
            <person name="Vesth T.C."/>
            <person name="Visser J."/>
            <person name="Yu J.-H."/>
            <person name="Zhou M."/>
            <person name="Andersen M.R."/>
            <person name="Archer D.B."/>
            <person name="Baker S.E."/>
            <person name="Benoit I."/>
            <person name="Brakhage A.A."/>
            <person name="Braus G.H."/>
            <person name="Fischer R."/>
            <person name="Frisvad J.C."/>
            <person name="Goldman G.H."/>
            <person name="Houbraken J."/>
            <person name="Oakley B."/>
            <person name="Pocsi I."/>
            <person name="Scazzocchio C."/>
            <person name="Seiboth B."/>
            <person name="vanKuyk P.A."/>
            <person name="Wortman J."/>
            <person name="Dyer P.S."/>
            <person name="Grigoriev I.V."/>
        </authorList>
    </citation>
    <scope>NUCLEOTIDE SEQUENCE [LARGE SCALE GENOMIC DNA]</scope>
    <source>
        <strain evidence="3">CBS 134.48</strain>
    </source>
</reference>
<evidence type="ECO:0000313" key="2">
    <source>
        <dbReference type="EMBL" id="OJI83268.1"/>
    </source>
</evidence>
<keyword evidence="1" id="KW-0812">Transmembrane</keyword>
<accession>A0A1L9N1U5</accession>
<dbReference type="EMBL" id="KV878204">
    <property type="protein sequence ID" value="OJI83268.1"/>
    <property type="molecule type" value="Genomic_DNA"/>
</dbReference>
<keyword evidence="1" id="KW-0472">Membrane</keyword>
<keyword evidence="3" id="KW-1185">Reference proteome</keyword>
<dbReference type="VEuPathDB" id="FungiDB:ASPTUDRAFT_706755"/>
<dbReference type="Proteomes" id="UP000184304">
    <property type="component" value="Unassembled WGS sequence"/>
</dbReference>
<dbReference type="AlphaFoldDB" id="A0A1L9N1U5"/>
<protein>
    <submittedName>
        <fullName evidence="2">Uncharacterized protein</fullName>
    </submittedName>
</protein>
<feature type="transmembrane region" description="Helical" evidence="1">
    <location>
        <begin position="15"/>
        <end position="33"/>
    </location>
</feature>
<name>A0A1L9N1U5_ASPTC</name>
<evidence type="ECO:0000256" key="1">
    <source>
        <dbReference type="SAM" id="Phobius"/>
    </source>
</evidence>
<evidence type="ECO:0000313" key="3">
    <source>
        <dbReference type="Proteomes" id="UP000184304"/>
    </source>
</evidence>